<feature type="transmembrane region" description="Helical" evidence="1">
    <location>
        <begin position="139"/>
        <end position="160"/>
    </location>
</feature>
<evidence type="ECO:0008006" key="4">
    <source>
        <dbReference type="Google" id="ProtNLM"/>
    </source>
</evidence>
<evidence type="ECO:0000313" key="2">
    <source>
        <dbReference type="EMBL" id="KAB7741141.1"/>
    </source>
</evidence>
<gene>
    <name evidence="2" type="ORF">F2P47_05170</name>
</gene>
<evidence type="ECO:0000313" key="3">
    <source>
        <dbReference type="Proteomes" id="UP000468901"/>
    </source>
</evidence>
<dbReference type="Proteomes" id="UP000468901">
    <property type="component" value="Unassembled WGS sequence"/>
</dbReference>
<dbReference type="RefSeq" id="WP_152215114.1">
    <property type="nucleotide sequence ID" value="NZ_JBAQYD010000169.1"/>
</dbReference>
<name>A0A6N6VJ85_9HYPH</name>
<dbReference type="InterPro" id="IPR009937">
    <property type="entry name" value="Phage_holin_3_6"/>
</dbReference>
<dbReference type="Pfam" id="PF07332">
    <property type="entry name" value="Phage_holin_3_6"/>
    <property type="match status" value="1"/>
</dbReference>
<sequence length="169" mass="18565">MLDPTPNMRRLAEAELQRAELEARRLARRAGWIGIGVLFAGLAITMLTLAGFLALSEVYGYTWAAAISGTALVLLAFISLLVASQKHQGRAAQLEMQLANRSVEDARREIRRDFEVIEKRLDELSMGLLGLFKGSTSNLPILTLILGAVAALSPALRHIIMPFLKRTEP</sequence>
<organism evidence="2 3">
    <name type="scientific">Parvibaculum sedimenti</name>
    <dbReference type="NCBI Taxonomy" id="2608632"/>
    <lineage>
        <taxon>Bacteria</taxon>
        <taxon>Pseudomonadati</taxon>
        <taxon>Pseudomonadota</taxon>
        <taxon>Alphaproteobacteria</taxon>
        <taxon>Hyphomicrobiales</taxon>
        <taxon>Parvibaculaceae</taxon>
        <taxon>Parvibaculum</taxon>
    </lineage>
</organism>
<keyword evidence="1" id="KW-0812">Transmembrane</keyword>
<reference evidence="2 3" key="1">
    <citation type="submission" date="2019-09" db="EMBL/GenBank/DDBJ databases">
        <title>Parvibaculum sedimenti sp. nov., isolated from sediment.</title>
        <authorList>
            <person name="Wang Y."/>
        </authorList>
    </citation>
    <scope>NUCLEOTIDE SEQUENCE [LARGE SCALE GENOMIC DNA]</scope>
    <source>
        <strain evidence="2 3">HXT-9</strain>
    </source>
</reference>
<evidence type="ECO:0000256" key="1">
    <source>
        <dbReference type="SAM" id="Phobius"/>
    </source>
</evidence>
<accession>A0A6N6VJ85</accession>
<keyword evidence="3" id="KW-1185">Reference proteome</keyword>
<dbReference type="AlphaFoldDB" id="A0A6N6VJ85"/>
<keyword evidence="1" id="KW-1133">Transmembrane helix</keyword>
<proteinExistence type="predicted"/>
<feature type="transmembrane region" description="Helical" evidence="1">
    <location>
        <begin position="61"/>
        <end position="83"/>
    </location>
</feature>
<keyword evidence="1" id="KW-0472">Membrane</keyword>
<dbReference type="EMBL" id="WESC01000004">
    <property type="protein sequence ID" value="KAB7741141.1"/>
    <property type="molecule type" value="Genomic_DNA"/>
</dbReference>
<feature type="transmembrane region" description="Helical" evidence="1">
    <location>
        <begin position="32"/>
        <end position="55"/>
    </location>
</feature>
<protein>
    <recommendedName>
        <fullName evidence="4">Phage holin family protein</fullName>
    </recommendedName>
</protein>
<comment type="caution">
    <text evidence="2">The sequence shown here is derived from an EMBL/GenBank/DDBJ whole genome shotgun (WGS) entry which is preliminary data.</text>
</comment>